<sequence length="232" mass="26454">DLYLHILKGKTMMTISKKNINPSGKPKEDGRTIPCPEESPLLKNKKKHRRKQEKKLQDKLKMLLDEYTQLENETNENNCQAKVKMPFPYPYQVPTVPIPSIPSQDTKGKGAIQETKMTTLVLIISLSSLTVLDSAPKTISMVSNDEETDSWGPEITVSLGPEIFVKENRNQDEMETGKEVDASSLIQRRASSSNKTSEKNIQTCAVWPRQYFLLSMESQGYIYFMKQFQYGQ</sequence>
<dbReference type="Proteomes" id="UP000092124">
    <property type="component" value="Unassembled WGS sequence"/>
</dbReference>
<proteinExistence type="predicted"/>
<dbReference type="EMBL" id="LZPO01087214">
    <property type="protein sequence ID" value="OBS66585.1"/>
    <property type="molecule type" value="Genomic_DNA"/>
</dbReference>
<protein>
    <submittedName>
        <fullName evidence="2">Uncharacterized protein</fullName>
    </submittedName>
</protein>
<comment type="caution">
    <text evidence="2">The sequence shown here is derived from an EMBL/GenBank/DDBJ whole genome shotgun (WGS) entry which is preliminary data.</text>
</comment>
<feature type="non-terminal residue" evidence="2">
    <location>
        <position position="1"/>
    </location>
</feature>
<feature type="region of interest" description="Disordered" evidence="1">
    <location>
        <begin position="170"/>
        <end position="199"/>
    </location>
</feature>
<accession>A0A1A6GLJ0</accession>
<name>A0A1A6GLJ0_NEOLE</name>
<dbReference type="AlphaFoldDB" id="A0A1A6GLJ0"/>
<evidence type="ECO:0000256" key="1">
    <source>
        <dbReference type="SAM" id="MobiDB-lite"/>
    </source>
</evidence>
<keyword evidence="3" id="KW-1185">Reference proteome</keyword>
<feature type="compositionally biased region" description="Basic and acidic residues" evidence="1">
    <location>
        <begin position="170"/>
        <end position="181"/>
    </location>
</feature>
<reference evidence="2 3" key="1">
    <citation type="submission" date="2016-06" db="EMBL/GenBank/DDBJ databases">
        <title>The Draft Genome Sequence and Annotation of the Desert Woodrat Neotoma lepida.</title>
        <authorList>
            <person name="Campbell M."/>
            <person name="Oakeson K.F."/>
            <person name="Yandell M."/>
            <person name="Halpert J.R."/>
            <person name="Dearing D."/>
        </authorList>
    </citation>
    <scope>NUCLEOTIDE SEQUENCE [LARGE SCALE GENOMIC DNA]</scope>
    <source>
        <strain evidence="2">417</strain>
        <tissue evidence="2">Liver</tissue>
    </source>
</reference>
<feature type="non-terminal residue" evidence="2">
    <location>
        <position position="232"/>
    </location>
</feature>
<feature type="compositionally biased region" description="Polar residues" evidence="1">
    <location>
        <begin position="184"/>
        <end position="199"/>
    </location>
</feature>
<feature type="compositionally biased region" description="Basic residues" evidence="1">
    <location>
        <begin position="43"/>
        <end position="53"/>
    </location>
</feature>
<organism evidence="2 3">
    <name type="scientific">Neotoma lepida</name>
    <name type="common">Desert woodrat</name>
    <dbReference type="NCBI Taxonomy" id="56216"/>
    <lineage>
        <taxon>Eukaryota</taxon>
        <taxon>Metazoa</taxon>
        <taxon>Chordata</taxon>
        <taxon>Craniata</taxon>
        <taxon>Vertebrata</taxon>
        <taxon>Euteleostomi</taxon>
        <taxon>Mammalia</taxon>
        <taxon>Eutheria</taxon>
        <taxon>Euarchontoglires</taxon>
        <taxon>Glires</taxon>
        <taxon>Rodentia</taxon>
        <taxon>Myomorpha</taxon>
        <taxon>Muroidea</taxon>
        <taxon>Cricetidae</taxon>
        <taxon>Neotominae</taxon>
        <taxon>Neotoma</taxon>
    </lineage>
</organism>
<gene>
    <name evidence="2" type="ORF">A6R68_04874</name>
</gene>
<evidence type="ECO:0000313" key="3">
    <source>
        <dbReference type="Proteomes" id="UP000092124"/>
    </source>
</evidence>
<feature type="region of interest" description="Disordered" evidence="1">
    <location>
        <begin position="18"/>
        <end position="55"/>
    </location>
</feature>
<evidence type="ECO:0000313" key="2">
    <source>
        <dbReference type="EMBL" id="OBS66585.1"/>
    </source>
</evidence>